<dbReference type="Proteomes" id="UP000254554">
    <property type="component" value="Unassembled WGS sequence"/>
</dbReference>
<dbReference type="GO" id="GO:0006631">
    <property type="term" value="P:fatty acid metabolic process"/>
    <property type="evidence" value="ECO:0007669"/>
    <property type="project" value="UniProtKB-KW"/>
</dbReference>
<evidence type="ECO:0000256" key="8">
    <source>
        <dbReference type="ARBA" id="ARBA00023098"/>
    </source>
</evidence>
<dbReference type="AlphaFoldDB" id="A0A377G833"/>
<name>A0A377G833_9GAMM</name>
<dbReference type="InterPro" id="IPR015876">
    <property type="entry name" value="Acyl-CoA_DS"/>
</dbReference>
<evidence type="ECO:0000256" key="10">
    <source>
        <dbReference type="SAM" id="Phobius"/>
    </source>
</evidence>
<dbReference type="PANTHER" id="PTHR11351">
    <property type="entry name" value="ACYL-COA DESATURASE"/>
    <property type="match status" value="1"/>
</dbReference>
<evidence type="ECO:0000313" key="13">
    <source>
        <dbReference type="Proteomes" id="UP000254554"/>
    </source>
</evidence>
<dbReference type="GeneID" id="93292399"/>
<feature type="transmembrane region" description="Helical" evidence="10">
    <location>
        <begin position="47"/>
        <end position="70"/>
    </location>
</feature>
<gene>
    <name evidence="12" type="ORF">NCTC11370_00994</name>
</gene>
<evidence type="ECO:0000256" key="7">
    <source>
        <dbReference type="ARBA" id="ARBA00023004"/>
    </source>
</evidence>
<keyword evidence="3 10" id="KW-0812">Transmembrane</keyword>
<keyword evidence="9 10" id="KW-0472">Membrane</keyword>
<keyword evidence="8" id="KW-0443">Lipid metabolism</keyword>
<comment type="subcellular location">
    <subcellularLocation>
        <location evidence="1">Membrane</location>
        <topology evidence="1">Multi-pass membrane protein</topology>
    </subcellularLocation>
</comment>
<dbReference type="STRING" id="1094715.GCA_000236165_01428"/>
<evidence type="ECO:0000256" key="5">
    <source>
        <dbReference type="ARBA" id="ARBA00022989"/>
    </source>
</evidence>
<dbReference type="PRINTS" id="PR00075">
    <property type="entry name" value="FACDDSATRASE"/>
</dbReference>
<dbReference type="GO" id="GO:0016717">
    <property type="term" value="F:oxidoreductase activity, acting on paired donors, with oxidation of a pair of donors resulting in the reduction of molecular oxygen to two molecules of water"/>
    <property type="evidence" value="ECO:0007669"/>
    <property type="project" value="InterPro"/>
</dbReference>
<comment type="similarity">
    <text evidence="2">Belongs to the fatty acid desaturase type 2 family.</text>
</comment>
<dbReference type="GO" id="GO:0016020">
    <property type="term" value="C:membrane"/>
    <property type="evidence" value="ECO:0007669"/>
    <property type="project" value="UniProtKB-SubCell"/>
</dbReference>
<evidence type="ECO:0000256" key="2">
    <source>
        <dbReference type="ARBA" id="ARBA00008749"/>
    </source>
</evidence>
<evidence type="ECO:0000259" key="11">
    <source>
        <dbReference type="Pfam" id="PF00487"/>
    </source>
</evidence>
<keyword evidence="7" id="KW-0408">Iron</keyword>
<evidence type="ECO:0000256" key="3">
    <source>
        <dbReference type="ARBA" id="ARBA00022692"/>
    </source>
</evidence>
<dbReference type="Pfam" id="PF00487">
    <property type="entry name" value="FA_desaturase"/>
    <property type="match status" value="1"/>
</dbReference>
<feature type="domain" description="Fatty acid desaturase" evidence="11">
    <location>
        <begin position="49"/>
        <end position="257"/>
    </location>
</feature>
<feature type="transmembrane region" description="Helical" evidence="10">
    <location>
        <begin position="22"/>
        <end position="41"/>
    </location>
</feature>
<evidence type="ECO:0000256" key="9">
    <source>
        <dbReference type="ARBA" id="ARBA00023136"/>
    </source>
</evidence>
<keyword evidence="4" id="KW-0276">Fatty acid metabolism</keyword>
<keyword evidence="13" id="KW-1185">Reference proteome</keyword>
<evidence type="ECO:0000313" key="12">
    <source>
        <dbReference type="EMBL" id="STO20933.1"/>
    </source>
</evidence>
<accession>A0A377G833</accession>
<sequence length="301" mass="34734">MNQPELHLYRDLTNSEKRYSQAIVWIPLLVTLFSIISGILFDISLGTLILFLLCYSATVLGVTVGFHRLLTHHSFKAKRAVKIVFACLGCMAYEGPPFFWIAAHRRHHKYTETEFDPHSPVSPKKGAWYSFYHAHMGWMSQHTLENWRFYLGDLLHDRDLRLINRYYALIALSGIIIPGLINGLMYMSWYAFWEGVIVCGFVRICFQQHVTWSINSVCHIWGRTDFKTQDNSKNNWILAFLAYGEGWHNGHHAFPSSAKHGLKKGQIDISYLLISLLARVGLVHAIKIPTDEQIKQKSLKE</sequence>
<dbReference type="EMBL" id="UGGT01000001">
    <property type="protein sequence ID" value="STO20933.1"/>
    <property type="molecule type" value="Genomic_DNA"/>
</dbReference>
<dbReference type="CDD" id="cd03505">
    <property type="entry name" value="Delta9-FADS-like"/>
    <property type="match status" value="1"/>
</dbReference>
<protein>
    <submittedName>
        <fullName evidence="12">Fatty acid desaturase</fullName>
    </submittedName>
</protein>
<keyword evidence="5 10" id="KW-1133">Transmembrane helix</keyword>
<feature type="transmembrane region" description="Helical" evidence="10">
    <location>
        <begin position="166"/>
        <end position="184"/>
    </location>
</feature>
<keyword evidence="6" id="KW-0560">Oxidoreductase</keyword>
<reference evidence="12 13" key="1">
    <citation type="submission" date="2018-06" db="EMBL/GenBank/DDBJ databases">
        <authorList>
            <consortium name="Pathogen Informatics"/>
            <person name="Doyle S."/>
        </authorList>
    </citation>
    <scope>NUCLEOTIDE SEQUENCE [LARGE SCALE GENOMIC DNA]</scope>
    <source>
        <strain evidence="12 13">NCTC11370</strain>
    </source>
</reference>
<evidence type="ECO:0000256" key="4">
    <source>
        <dbReference type="ARBA" id="ARBA00022832"/>
    </source>
</evidence>
<dbReference type="RefSeq" id="WP_010653218.1">
    <property type="nucleotide sequence ID" value="NZ_JAPHOO010000001.1"/>
</dbReference>
<evidence type="ECO:0000256" key="1">
    <source>
        <dbReference type="ARBA" id="ARBA00004141"/>
    </source>
</evidence>
<organism evidence="12 13">
    <name type="scientific">Fluoribacter dumoffii</name>
    <dbReference type="NCBI Taxonomy" id="463"/>
    <lineage>
        <taxon>Bacteria</taxon>
        <taxon>Pseudomonadati</taxon>
        <taxon>Pseudomonadota</taxon>
        <taxon>Gammaproteobacteria</taxon>
        <taxon>Legionellales</taxon>
        <taxon>Legionellaceae</taxon>
        <taxon>Fluoribacter</taxon>
    </lineage>
</organism>
<evidence type="ECO:0000256" key="6">
    <source>
        <dbReference type="ARBA" id="ARBA00023002"/>
    </source>
</evidence>
<proteinExistence type="inferred from homology"/>
<dbReference type="InterPro" id="IPR005804">
    <property type="entry name" value="FA_desaturase_dom"/>
</dbReference>
<dbReference type="OrthoDB" id="19906at2"/>